<gene>
    <name evidence="2" type="ORF">GBA65_08360</name>
</gene>
<dbReference type="Proteomes" id="UP000502706">
    <property type="component" value="Chromosome"/>
</dbReference>
<dbReference type="RefSeq" id="WP_166396211.1">
    <property type="nucleotide sequence ID" value="NZ_CP045121.1"/>
</dbReference>
<sequence length="277" mass="31596">MIEILLFVCAASLVVLDAATIVVAALALRAVRRYVDLAEERMERLRNGQFRLLGVPTDEQREVSDELERERRAHRDAERKIERLRRELAELRETRRESALPAAVGTAKDRRESYDPAGLETSPNRNVREDGRVAPAGFLETSTRKPADGPPLKDAKPRLGVRYPHPDDAVAGSTPSQPARGRNASVDVFRKHYDKYLENYRGYVELAEHLRRTREEGGMEPGSFEERHWEERLRRVNDGIERTITRLDILEGQNPGLAADDRVSHRARIARRHSELG</sequence>
<proteinExistence type="predicted"/>
<feature type="region of interest" description="Disordered" evidence="1">
    <location>
        <begin position="95"/>
        <end position="185"/>
    </location>
</feature>
<evidence type="ECO:0000313" key="3">
    <source>
        <dbReference type="Proteomes" id="UP000502706"/>
    </source>
</evidence>
<dbReference type="EMBL" id="CP045121">
    <property type="protein sequence ID" value="QIN78532.1"/>
    <property type="molecule type" value="Genomic_DNA"/>
</dbReference>
<keyword evidence="3" id="KW-1185">Reference proteome</keyword>
<accession>A0A6G8PWE9</accession>
<evidence type="ECO:0000313" key="2">
    <source>
        <dbReference type="EMBL" id="QIN78532.1"/>
    </source>
</evidence>
<protein>
    <submittedName>
        <fullName evidence="2">Uncharacterized protein</fullName>
    </submittedName>
</protein>
<dbReference type="KEGG" id="rmar:GBA65_08360"/>
<reference evidence="2 3" key="1">
    <citation type="submission" date="2019-10" db="EMBL/GenBank/DDBJ databases">
        <title>Rubrobacter sp nov SCSIO 52915 isolated from a deep-sea sediment in the South China Sea.</title>
        <authorList>
            <person name="Chen R.W."/>
        </authorList>
    </citation>
    <scope>NUCLEOTIDE SEQUENCE [LARGE SCALE GENOMIC DNA]</scope>
    <source>
        <strain evidence="2 3">SCSIO 52915</strain>
    </source>
</reference>
<feature type="compositionally biased region" description="Basic and acidic residues" evidence="1">
    <location>
        <begin position="142"/>
        <end position="157"/>
    </location>
</feature>
<dbReference type="AlphaFoldDB" id="A0A6G8PWE9"/>
<evidence type="ECO:0000256" key="1">
    <source>
        <dbReference type="SAM" id="MobiDB-lite"/>
    </source>
</evidence>
<organism evidence="2 3">
    <name type="scientific">Rubrobacter marinus</name>
    <dbReference type="NCBI Taxonomy" id="2653852"/>
    <lineage>
        <taxon>Bacteria</taxon>
        <taxon>Bacillati</taxon>
        <taxon>Actinomycetota</taxon>
        <taxon>Rubrobacteria</taxon>
        <taxon>Rubrobacterales</taxon>
        <taxon>Rubrobacteraceae</taxon>
        <taxon>Rubrobacter</taxon>
    </lineage>
</organism>
<name>A0A6G8PWE9_9ACTN</name>